<dbReference type="PROSITE" id="PS50157">
    <property type="entry name" value="ZINC_FINGER_C2H2_2"/>
    <property type="match status" value="1"/>
</dbReference>
<evidence type="ECO:0000259" key="10">
    <source>
        <dbReference type="PROSITE" id="PS50157"/>
    </source>
</evidence>
<dbReference type="GO" id="GO:0005634">
    <property type="term" value="C:nucleus"/>
    <property type="evidence" value="ECO:0007669"/>
    <property type="project" value="UniProtKB-SubCell"/>
</dbReference>
<keyword evidence="3 8" id="KW-0863">Zinc-finger</keyword>
<evidence type="ECO:0000256" key="3">
    <source>
        <dbReference type="ARBA" id="ARBA00022771"/>
    </source>
</evidence>
<keyword evidence="5" id="KW-0805">Transcription regulation</keyword>
<dbReference type="InterPro" id="IPR052426">
    <property type="entry name" value="Plant_dev_regulator"/>
</dbReference>
<dbReference type="GO" id="GO:0008270">
    <property type="term" value="F:zinc ion binding"/>
    <property type="evidence" value="ECO:0007669"/>
    <property type="project" value="UniProtKB-KW"/>
</dbReference>
<reference evidence="11" key="2">
    <citation type="submission" date="2018-05" db="EMBL/GenBank/DDBJ databases">
        <title>OmerRS3 (Oryza meridionalis Reference Sequence Version 3).</title>
        <authorList>
            <person name="Zhang J."/>
            <person name="Kudrna D."/>
            <person name="Lee S."/>
            <person name="Talag J."/>
            <person name="Welchert J."/>
            <person name="Wing R.A."/>
        </authorList>
    </citation>
    <scope>NUCLEOTIDE SEQUENCE [LARGE SCALE GENOMIC DNA]</scope>
    <source>
        <strain evidence="11">cv. OR44</strain>
    </source>
</reference>
<dbReference type="STRING" id="40149.A0A0E0DBF1"/>
<dbReference type="PROSITE" id="PS00028">
    <property type="entry name" value="ZINC_FINGER_C2H2_1"/>
    <property type="match status" value="1"/>
</dbReference>
<feature type="domain" description="C2H2-type" evidence="10">
    <location>
        <begin position="47"/>
        <end position="74"/>
    </location>
</feature>
<evidence type="ECO:0000256" key="7">
    <source>
        <dbReference type="ARBA" id="ARBA00023242"/>
    </source>
</evidence>
<keyword evidence="6" id="KW-0804">Transcription</keyword>
<dbReference type="Gramene" id="OMERI04G04180.1">
    <property type="protein sequence ID" value="OMERI04G04180.1"/>
    <property type="gene ID" value="OMERI04G04180"/>
</dbReference>
<feature type="compositionally biased region" description="Basic and acidic residues" evidence="9">
    <location>
        <begin position="180"/>
        <end position="191"/>
    </location>
</feature>
<keyword evidence="12" id="KW-1185">Reference proteome</keyword>
<dbReference type="Pfam" id="PF13912">
    <property type="entry name" value="zf-C2H2_6"/>
    <property type="match status" value="1"/>
</dbReference>
<dbReference type="InterPro" id="IPR036236">
    <property type="entry name" value="Znf_C2H2_sf"/>
</dbReference>
<protein>
    <recommendedName>
        <fullName evidence="10">C2H2-type domain-containing protein</fullName>
    </recommendedName>
</protein>
<evidence type="ECO:0000313" key="11">
    <source>
        <dbReference type="EnsemblPlants" id="OMERI04G04180.1"/>
    </source>
</evidence>
<dbReference type="eggNOG" id="ENOG502S8N0">
    <property type="taxonomic scope" value="Eukaryota"/>
</dbReference>
<evidence type="ECO:0000256" key="5">
    <source>
        <dbReference type="ARBA" id="ARBA00023015"/>
    </source>
</evidence>
<evidence type="ECO:0000256" key="8">
    <source>
        <dbReference type="PROSITE-ProRule" id="PRU00042"/>
    </source>
</evidence>
<sequence length="197" mass="20375">MDMDAGSNKGSRADESVSSLGTDDHAAAPEPMSASPPPATATARPYYECVFCKRGFTTAQALGGHMNIHRRDRAAKPGPGAAAPPRDASTTTVSRSVECYSQYRHLAAATSGAAGSSSSFAMYHGSTGAGEEAAAVGGPRELSLFDAATDHGLHLGVGRRGGGGESRTPEGSEQQVAGELPERELDLELRLGRHTKH</sequence>
<dbReference type="EnsemblPlants" id="OMERI04G04180.1">
    <property type="protein sequence ID" value="OMERI04G04180.1"/>
    <property type="gene ID" value="OMERI04G04180"/>
</dbReference>
<feature type="region of interest" description="Disordered" evidence="9">
    <location>
        <begin position="71"/>
        <end position="93"/>
    </location>
</feature>
<evidence type="ECO:0000256" key="4">
    <source>
        <dbReference type="ARBA" id="ARBA00022833"/>
    </source>
</evidence>
<feature type="region of interest" description="Disordered" evidence="9">
    <location>
        <begin position="1"/>
        <end position="41"/>
    </location>
</feature>
<evidence type="ECO:0000256" key="9">
    <source>
        <dbReference type="SAM" id="MobiDB-lite"/>
    </source>
</evidence>
<evidence type="ECO:0000256" key="1">
    <source>
        <dbReference type="ARBA" id="ARBA00004123"/>
    </source>
</evidence>
<name>A0A0E0DBF1_9ORYZ</name>
<dbReference type="HOGENOM" id="CLU_068782_1_0_1"/>
<comment type="subcellular location">
    <subcellularLocation>
        <location evidence="1">Nucleus</location>
    </subcellularLocation>
</comment>
<accession>A0A0E0DBF1</accession>
<evidence type="ECO:0000256" key="6">
    <source>
        <dbReference type="ARBA" id="ARBA00023163"/>
    </source>
</evidence>
<dbReference type="AlphaFoldDB" id="A0A0E0DBF1"/>
<proteinExistence type="predicted"/>
<keyword evidence="2" id="KW-0479">Metal-binding</keyword>
<dbReference type="InterPro" id="IPR013087">
    <property type="entry name" value="Znf_C2H2_type"/>
</dbReference>
<organism evidence="11">
    <name type="scientific">Oryza meridionalis</name>
    <dbReference type="NCBI Taxonomy" id="40149"/>
    <lineage>
        <taxon>Eukaryota</taxon>
        <taxon>Viridiplantae</taxon>
        <taxon>Streptophyta</taxon>
        <taxon>Embryophyta</taxon>
        <taxon>Tracheophyta</taxon>
        <taxon>Spermatophyta</taxon>
        <taxon>Magnoliopsida</taxon>
        <taxon>Liliopsida</taxon>
        <taxon>Poales</taxon>
        <taxon>Poaceae</taxon>
        <taxon>BOP clade</taxon>
        <taxon>Oryzoideae</taxon>
        <taxon>Oryzeae</taxon>
        <taxon>Oryzinae</taxon>
        <taxon>Oryza</taxon>
    </lineage>
</organism>
<dbReference type="SUPFAM" id="SSF57667">
    <property type="entry name" value="beta-beta-alpha zinc fingers"/>
    <property type="match status" value="1"/>
</dbReference>
<dbReference type="PANTHER" id="PTHR45801">
    <property type="entry name" value="OS07G0101800 PROTEIN"/>
    <property type="match status" value="1"/>
</dbReference>
<evidence type="ECO:0000256" key="2">
    <source>
        <dbReference type="ARBA" id="ARBA00022723"/>
    </source>
</evidence>
<reference evidence="11" key="1">
    <citation type="submission" date="2015-04" db="UniProtKB">
        <authorList>
            <consortium name="EnsemblPlants"/>
        </authorList>
    </citation>
    <scope>IDENTIFICATION</scope>
</reference>
<dbReference type="Gene3D" id="3.30.160.60">
    <property type="entry name" value="Classic Zinc Finger"/>
    <property type="match status" value="1"/>
</dbReference>
<feature type="region of interest" description="Disordered" evidence="9">
    <location>
        <begin position="154"/>
        <end position="197"/>
    </location>
</feature>
<dbReference type="PANTHER" id="PTHR45801:SF87">
    <property type="entry name" value="OS03G0148900 PROTEIN"/>
    <property type="match status" value="1"/>
</dbReference>
<dbReference type="Proteomes" id="UP000008021">
    <property type="component" value="Chromosome 4"/>
</dbReference>
<feature type="compositionally biased region" description="Low complexity" evidence="9">
    <location>
        <begin position="76"/>
        <end position="88"/>
    </location>
</feature>
<evidence type="ECO:0000313" key="12">
    <source>
        <dbReference type="Proteomes" id="UP000008021"/>
    </source>
</evidence>
<keyword evidence="7" id="KW-0539">Nucleus</keyword>
<keyword evidence="4" id="KW-0862">Zinc</keyword>